<proteinExistence type="predicted"/>
<name>A0A9Q4DJ07_ACTPL</name>
<dbReference type="EMBL" id="JAPQFC010000001">
    <property type="protein sequence ID" value="MCY6524406.1"/>
    <property type="molecule type" value="Genomic_DNA"/>
</dbReference>
<reference evidence="1" key="1">
    <citation type="journal article" date="2021" name="Vet Sci">
        <title>O-Serogroups and Pathovirotypes of Escherichia coli Isolated from Post-Weaning Piglets Showing Diarrhoea and/or Oedema in South Korea.</title>
        <authorList>
            <person name="Byun J.W."/>
            <person name="Moon B.Y."/>
            <person name="Do K.H."/>
            <person name="Lee K."/>
            <person name="Lee H.Y."/>
            <person name="Kim W.I."/>
            <person name="So B."/>
            <person name="Lee W.K."/>
        </authorList>
    </citation>
    <scope>NUCLEOTIDE SEQUENCE</scope>
    <source>
        <strain evidence="1">84/14</strain>
    </source>
</reference>
<sequence length="132" mass="15382">MLQPQYIVNNQHRNQNPNKSQWCIRVPEERDLFVSSFNSCWFHPDNQWCFGIIPNNKKPTILGISASNDPLPQQELHFAKFVCDQNVWHGYPFGRASSDLNQIPKSVLDSWKKEGYISNAVRSKIHKGRYPL</sequence>
<dbReference type="RefSeq" id="WP_237593887.1">
    <property type="nucleotide sequence ID" value="NZ_CBDBSV010000193.1"/>
</dbReference>
<protein>
    <submittedName>
        <fullName evidence="1">Uncharacterized protein</fullName>
    </submittedName>
</protein>
<comment type="caution">
    <text evidence="1">The sequence shown here is derived from an EMBL/GenBank/DDBJ whole genome shotgun (WGS) entry which is preliminary data.</text>
</comment>
<accession>A0A9Q4DJ07</accession>
<gene>
    <name evidence="1" type="ORF">OYG11_09305</name>
</gene>
<dbReference type="Proteomes" id="UP001077788">
    <property type="component" value="Unassembled WGS sequence"/>
</dbReference>
<evidence type="ECO:0000313" key="2">
    <source>
        <dbReference type="Proteomes" id="UP001077788"/>
    </source>
</evidence>
<dbReference type="AlphaFoldDB" id="A0A9Q4DJ07"/>
<reference evidence="1" key="2">
    <citation type="submission" date="2022-12" db="EMBL/GenBank/DDBJ databases">
        <authorList>
            <person name="Kardos G."/>
            <person name="Sarkozi R."/>
            <person name="Laczko L."/>
            <person name="Marton S."/>
            <person name="Makrai L."/>
            <person name="Banyai K."/>
            <person name="Fodor L."/>
        </authorList>
    </citation>
    <scope>NUCLEOTIDE SEQUENCE</scope>
    <source>
        <strain evidence="1">84/14</strain>
    </source>
</reference>
<evidence type="ECO:0000313" key="1">
    <source>
        <dbReference type="EMBL" id="MCY6524406.1"/>
    </source>
</evidence>
<organism evidence="1 2">
    <name type="scientific">Actinobacillus pleuropneumoniae</name>
    <name type="common">Haemophilus pleuropneumoniae</name>
    <dbReference type="NCBI Taxonomy" id="715"/>
    <lineage>
        <taxon>Bacteria</taxon>
        <taxon>Pseudomonadati</taxon>
        <taxon>Pseudomonadota</taxon>
        <taxon>Gammaproteobacteria</taxon>
        <taxon>Pasteurellales</taxon>
        <taxon>Pasteurellaceae</taxon>
        <taxon>Actinobacillus</taxon>
    </lineage>
</organism>